<gene>
    <name evidence="3" type="ORF">SISNIDRAFT_265350</name>
</gene>
<dbReference type="OrthoDB" id="5584477at2759"/>
<feature type="compositionally biased region" description="Low complexity" evidence="1">
    <location>
        <begin position="270"/>
        <end position="292"/>
    </location>
</feature>
<dbReference type="AlphaFoldDB" id="A0A164P6C4"/>
<evidence type="ECO:0000256" key="1">
    <source>
        <dbReference type="SAM" id="MobiDB-lite"/>
    </source>
</evidence>
<feature type="region of interest" description="Disordered" evidence="1">
    <location>
        <begin position="562"/>
        <end position="583"/>
    </location>
</feature>
<proteinExistence type="predicted"/>
<feature type="compositionally biased region" description="Basic and acidic residues" evidence="1">
    <location>
        <begin position="246"/>
        <end position="263"/>
    </location>
</feature>
<evidence type="ECO:0000313" key="4">
    <source>
        <dbReference type="Proteomes" id="UP000076722"/>
    </source>
</evidence>
<evidence type="ECO:0000259" key="2">
    <source>
        <dbReference type="Pfam" id="PF17667"/>
    </source>
</evidence>
<feature type="domain" description="Fungal-type protein kinase" evidence="2">
    <location>
        <begin position="165"/>
        <end position="445"/>
    </location>
</feature>
<keyword evidence="4" id="KW-1185">Reference proteome</keyword>
<feature type="compositionally biased region" description="Polar residues" evidence="1">
    <location>
        <begin position="231"/>
        <end position="245"/>
    </location>
</feature>
<dbReference type="EMBL" id="KV419437">
    <property type="protein sequence ID" value="KZS88405.1"/>
    <property type="molecule type" value="Genomic_DNA"/>
</dbReference>
<organism evidence="3 4">
    <name type="scientific">Sistotremastrum niveocremeum HHB9708</name>
    <dbReference type="NCBI Taxonomy" id="1314777"/>
    <lineage>
        <taxon>Eukaryota</taxon>
        <taxon>Fungi</taxon>
        <taxon>Dikarya</taxon>
        <taxon>Basidiomycota</taxon>
        <taxon>Agaricomycotina</taxon>
        <taxon>Agaricomycetes</taxon>
        <taxon>Sistotremastrales</taxon>
        <taxon>Sistotremastraceae</taxon>
        <taxon>Sertulicium</taxon>
        <taxon>Sertulicium niveocremeum</taxon>
    </lineage>
</organism>
<protein>
    <recommendedName>
        <fullName evidence="2">Fungal-type protein kinase domain-containing protein</fullName>
    </recommendedName>
</protein>
<evidence type="ECO:0000313" key="3">
    <source>
        <dbReference type="EMBL" id="KZS88405.1"/>
    </source>
</evidence>
<feature type="region of interest" description="Disordered" evidence="1">
    <location>
        <begin position="194"/>
        <end position="297"/>
    </location>
</feature>
<dbReference type="Proteomes" id="UP000076722">
    <property type="component" value="Unassembled WGS sequence"/>
</dbReference>
<dbReference type="PANTHER" id="PTHR38248:SF2">
    <property type="entry name" value="FUNK1 11"/>
    <property type="match status" value="1"/>
</dbReference>
<accession>A0A164P6C4</accession>
<dbReference type="PANTHER" id="PTHR38248">
    <property type="entry name" value="FUNK1 6"/>
    <property type="match status" value="1"/>
</dbReference>
<reference evidence="3 4" key="1">
    <citation type="journal article" date="2016" name="Mol. Biol. Evol.">
        <title>Comparative Genomics of Early-Diverging Mushroom-Forming Fungi Provides Insights into the Origins of Lignocellulose Decay Capabilities.</title>
        <authorList>
            <person name="Nagy L.G."/>
            <person name="Riley R."/>
            <person name="Tritt A."/>
            <person name="Adam C."/>
            <person name="Daum C."/>
            <person name="Floudas D."/>
            <person name="Sun H."/>
            <person name="Yadav J.S."/>
            <person name="Pangilinan J."/>
            <person name="Larsson K.H."/>
            <person name="Matsuura K."/>
            <person name="Barry K."/>
            <person name="Labutti K."/>
            <person name="Kuo R."/>
            <person name="Ohm R.A."/>
            <person name="Bhattacharya S.S."/>
            <person name="Shirouzu T."/>
            <person name="Yoshinaga Y."/>
            <person name="Martin F.M."/>
            <person name="Grigoriev I.V."/>
            <person name="Hibbett D.S."/>
        </authorList>
    </citation>
    <scope>NUCLEOTIDE SEQUENCE [LARGE SCALE GENOMIC DNA]</scope>
    <source>
        <strain evidence="3 4">HHB9708</strain>
    </source>
</reference>
<name>A0A164P6C4_9AGAM</name>
<dbReference type="Pfam" id="PF17667">
    <property type="entry name" value="Pkinase_fungal"/>
    <property type="match status" value="1"/>
</dbReference>
<feature type="compositionally biased region" description="Acidic residues" evidence="1">
    <location>
        <begin position="570"/>
        <end position="583"/>
    </location>
</feature>
<dbReference type="InterPro" id="IPR040976">
    <property type="entry name" value="Pkinase_fungal"/>
</dbReference>
<sequence length="583" mass="65147">MVFMFNHTTMEFSFAIFHRSGCTRTPPMPITTKDGLNYLVRVLAGIKSIRTKEGSGYDVSLLQDALLKNYKFGAVLFQRVSVVGRGTDVTMHALNQIQERARRMKQTEDENAVEHVTKALEGTTIHVPSQAGERWSSRIADKAAKDKAPTPTVTNLPAPGELPYYLRKDWWSPRNRNNEQKMFEKVKGKFGLPKLNKSYPVTLTDEPGAPDTTEKFIPDDATIDPLCLPKQPSNKKAGSKPASSGTRERSSKGEGRASRESIQRKTNTQSNPAPSSSALPSNSGAPEAVRVPEVPPPVIRDHMRTVLETAGVPLEEAETPAELFKAVAHAIIGHWNLFIDDWLHRDVSLGNVMLLEEPEEREPVYDFTDIKILETTQEKCIGMIIDGDHAIIWWRRRGPQAGHRSGTLPYLSLRLCRLWSAGQHTQLPHTALDDLESFIWVLMHVILMKIPSSLVRNQWLEGMAREDLPTLFQAKGHIRAEISYWENGESAPHPALEAFAGVLIALFKIAGRAGAECARLAKDVQGMERDDIVSACKPYYEEYLSTILDALDTLPEEWPTSDAYELPQEYVEEDSPSDSGDEC</sequence>